<dbReference type="GeneID" id="14212279"/>
<evidence type="ECO:0000259" key="8">
    <source>
        <dbReference type="Pfam" id="PF00081"/>
    </source>
</evidence>
<evidence type="ECO:0000256" key="7">
    <source>
        <dbReference type="RuleBase" id="RU000414"/>
    </source>
</evidence>
<feature type="binding site" evidence="6">
    <location>
        <position position="31"/>
    </location>
    <ligand>
        <name>Mn(2+)</name>
        <dbReference type="ChEBI" id="CHEBI:29035"/>
    </ligand>
</feature>
<proteinExistence type="inferred from homology"/>
<dbReference type="AlphaFoldDB" id="L0AA53"/>
<evidence type="ECO:0000313" key="10">
    <source>
        <dbReference type="EMBL" id="AFZ70741.1"/>
    </source>
</evidence>
<dbReference type="Proteomes" id="UP000010469">
    <property type="component" value="Chromosome"/>
</dbReference>
<dbReference type="Gene3D" id="3.55.40.20">
    <property type="entry name" value="Iron/manganese superoxide dismutase, C-terminal domain"/>
    <property type="match status" value="1"/>
</dbReference>
<dbReference type="GO" id="GO:0004784">
    <property type="term" value="F:superoxide dismutase activity"/>
    <property type="evidence" value="ECO:0007669"/>
    <property type="project" value="UniProtKB-EC"/>
</dbReference>
<dbReference type="FunCoup" id="L0AA53">
    <property type="interactions" value="97"/>
</dbReference>
<dbReference type="EC" id="1.15.1.1" evidence="2 7"/>
<dbReference type="PIRSF" id="PIRSF000349">
    <property type="entry name" value="SODismutase"/>
    <property type="match status" value="1"/>
</dbReference>
<evidence type="ECO:0000256" key="4">
    <source>
        <dbReference type="ARBA" id="ARBA00023002"/>
    </source>
</evidence>
<dbReference type="Gene3D" id="1.10.287.990">
    <property type="entry name" value="Fe,Mn superoxide dismutase (SOD) domain"/>
    <property type="match status" value="1"/>
</dbReference>
<dbReference type="InterPro" id="IPR050265">
    <property type="entry name" value="Fe/Mn_Superoxide_Dismutase"/>
</dbReference>
<dbReference type="PROSITE" id="PS00088">
    <property type="entry name" value="SOD_MN"/>
    <property type="match status" value="1"/>
</dbReference>
<feature type="binding site" evidence="6">
    <location>
        <position position="170"/>
    </location>
    <ligand>
        <name>Mn(2+)</name>
        <dbReference type="ChEBI" id="CHEBI:29035"/>
    </ligand>
</feature>
<keyword evidence="3 6" id="KW-0479">Metal-binding</keyword>
<evidence type="ECO:0000313" key="11">
    <source>
        <dbReference type="Proteomes" id="UP000010469"/>
    </source>
</evidence>
<dbReference type="SUPFAM" id="SSF46609">
    <property type="entry name" value="Fe,Mn superoxide dismutase (SOD), N-terminal domain"/>
    <property type="match status" value="1"/>
</dbReference>
<comment type="catalytic activity">
    <reaction evidence="7">
        <text>2 superoxide + 2 H(+) = H2O2 + O2</text>
        <dbReference type="Rhea" id="RHEA:20696"/>
        <dbReference type="ChEBI" id="CHEBI:15378"/>
        <dbReference type="ChEBI" id="CHEBI:15379"/>
        <dbReference type="ChEBI" id="CHEBI:16240"/>
        <dbReference type="ChEBI" id="CHEBI:18421"/>
        <dbReference type="EC" id="1.15.1.1"/>
    </reaction>
</comment>
<feature type="binding site" evidence="6">
    <location>
        <position position="166"/>
    </location>
    <ligand>
        <name>Mn(2+)</name>
        <dbReference type="ChEBI" id="CHEBI:29035"/>
    </ligand>
</feature>
<comment type="function">
    <text evidence="7">Destroys radicals which are normally produced within the cells and which are toxic to biological systems.</text>
</comment>
<dbReference type="InterPro" id="IPR001189">
    <property type="entry name" value="Mn/Fe_SOD"/>
</dbReference>
<dbReference type="HOGENOM" id="CLU_031625_2_2_2"/>
<dbReference type="FunFam" id="3.55.40.20:FF:000004">
    <property type="entry name" value="Superoxide dismutase [Fe]"/>
    <property type="match status" value="1"/>
</dbReference>
<evidence type="ECO:0000256" key="6">
    <source>
        <dbReference type="PIRSR" id="PIRSR000349-1"/>
    </source>
</evidence>
<dbReference type="OrthoDB" id="32917at2157"/>
<accession>L0AA53</accession>
<dbReference type="STRING" id="1056495.Calag_1019"/>
<dbReference type="InterPro" id="IPR019833">
    <property type="entry name" value="Mn/Fe_SOD_BS"/>
</dbReference>
<name>L0AA53_CALLD</name>
<keyword evidence="11" id="KW-1185">Reference proteome</keyword>
<dbReference type="PANTHER" id="PTHR11404">
    <property type="entry name" value="SUPEROXIDE DISMUTASE 2"/>
    <property type="match status" value="1"/>
</dbReference>
<dbReference type="InterPro" id="IPR019832">
    <property type="entry name" value="Mn/Fe_SOD_C"/>
</dbReference>
<comment type="similarity">
    <text evidence="1 7">Belongs to the iron/manganese superoxide dismutase family.</text>
</comment>
<keyword evidence="4 7" id="KW-0560">Oxidoreductase</keyword>
<evidence type="ECO:0000256" key="3">
    <source>
        <dbReference type="ARBA" id="ARBA00022723"/>
    </source>
</evidence>
<protein>
    <recommendedName>
        <fullName evidence="2 7">Superoxide dismutase</fullName>
        <ecNumber evidence="2 7">1.15.1.1</ecNumber>
    </recommendedName>
</protein>
<organism evidence="10 11">
    <name type="scientific">Caldisphaera lagunensis (strain DSM 15908 / JCM 11604 / ANMR 0165 / IC-154)</name>
    <dbReference type="NCBI Taxonomy" id="1056495"/>
    <lineage>
        <taxon>Archaea</taxon>
        <taxon>Thermoproteota</taxon>
        <taxon>Thermoprotei</taxon>
        <taxon>Acidilobales</taxon>
        <taxon>Caldisphaeraceae</taxon>
        <taxon>Caldisphaera</taxon>
    </lineage>
</organism>
<dbReference type="eggNOG" id="arCOG04147">
    <property type="taxonomic scope" value="Archaea"/>
</dbReference>
<feature type="domain" description="Manganese/iron superoxide dismutase C-terminal" evidence="9">
    <location>
        <begin position="98"/>
        <end position="199"/>
    </location>
</feature>
<dbReference type="GO" id="GO:0046872">
    <property type="term" value="F:metal ion binding"/>
    <property type="evidence" value="ECO:0007669"/>
    <property type="project" value="UniProtKB-KW"/>
</dbReference>
<evidence type="ECO:0000256" key="1">
    <source>
        <dbReference type="ARBA" id="ARBA00008714"/>
    </source>
</evidence>
<dbReference type="PRINTS" id="PR01703">
    <property type="entry name" value="MNSODISMTASE"/>
</dbReference>
<dbReference type="Pfam" id="PF02777">
    <property type="entry name" value="Sod_Fe_C"/>
    <property type="match status" value="1"/>
</dbReference>
<dbReference type="KEGG" id="clg:Calag_1019"/>
<feature type="domain" description="Manganese/iron superoxide dismutase N-terminal" evidence="8">
    <location>
        <begin position="6"/>
        <end position="88"/>
    </location>
</feature>
<dbReference type="Pfam" id="PF00081">
    <property type="entry name" value="Sod_Fe_N"/>
    <property type="match status" value="1"/>
</dbReference>
<evidence type="ECO:0000259" key="9">
    <source>
        <dbReference type="Pfam" id="PF02777"/>
    </source>
</evidence>
<gene>
    <name evidence="10" type="ordered locus">Calag_1019</name>
</gene>
<dbReference type="EMBL" id="CP003378">
    <property type="protein sequence ID" value="AFZ70741.1"/>
    <property type="molecule type" value="Genomic_DNA"/>
</dbReference>
<keyword evidence="5" id="KW-0408">Iron</keyword>
<dbReference type="SUPFAM" id="SSF54719">
    <property type="entry name" value="Fe,Mn superoxide dismutase (SOD), C-terminal domain"/>
    <property type="match status" value="1"/>
</dbReference>
<evidence type="ECO:0000256" key="5">
    <source>
        <dbReference type="ARBA" id="ARBA00023004"/>
    </source>
</evidence>
<reference evidence="10 11" key="1">
    <citation type="submission" date="2012-03" db="EMBL/GenBank/DDBJ databases">
        <title>Complete genome of Caldisphaera lagunensis DSM 15908.</title>
        <authorList>
            <person name="Lucas S."/>
            <person name="Copeland A."/>
            <person name="Lapidus A."/>
            <person name="Glavina del Rio T."/>
            <person name="Dalin E."/>
            <person name="Tice H."/>
            <person name="Bruce D."/>
            <person name="Goodwin L."/>
            <person name="Pitluck S."/>
            <person name="Peters L."/>
            <person name="Mikhailova N."/>
            <person name="Teshima H."/>
            <person name="Kyrpides N."/>
            <person name="Mavromatis K."/>
            <person name="Ivanova N."/>
            <person name="Brettin T."/>
            <person name="Detter J.C."/>
            <person name="Han C."/>
            <person name="Larimer F."/>
            <person name="Land M."/>
            <person name="Hauser L."/>
            <person name="Markowitz V."/>
            <person name="Cheng J.-F."/>
            <person name="Hugenholtz P."/>
            <person name="Woyke T."/>
            <person name="Wu D."/>
            <person name="Spring S."/>
            <person name="Schroeder M."/>
            <person name="Brambilla E."/>
            <person name="Klenk H.-P."/>
            <person name="Eisen J.A."/>
        </authorList>
    </citation>
    <scope>NUCLEOTIDE SEQUENCE [LARGE SCALE GENOMIC DNA]</scope>
    <source>
        <strain evidence="11">DSM 15908 / JCM 11604 / IC-154</strain>
    </source>
</reference>
<dbReference type="InterPro" id="IPR036314">
    <property type="entry name" value="SOD_C_sf"/>
</dbReference>
<sequence length="211" mass="23968">MVSYKRYELPPLPYSYDALEPVLSRDILTYHHDKHHLAYVNGANAAMEKLEKYLNGQEQSIDIRAVSRDFEFNYGGHLLHTLYWLNMAPTGKGGGTPGGTIADAINKNFGSFDKFKKVFGDAAKLVEGVGWAILALDPVTGDLKITQVEKHNAVITMNLVPLLACDVFEHAYYLQYKNDRGSYVDKWWDVVNWDDVEKRYQKALTLPKLIL</sequence>
<dbReference type="RefSeq" id="WP_015232638.1">
    <property type="nucleotide sequence ID" value="NC_019791.1"/>
</dbReference>
<dbReference type="InterPro" id="IPR036324">
    <property type="entry name" value="Mn/Fe_SOD_N_sf"/>
</dbReference>
<evidence type="ECO:0000256" key="2">
    <source>
        <dbReference type="ARBA" id="ARBA00012682"/>
    </source>
</evidence>
<dbReference type="PANTHER" id="PTHR11404:SF6">
    <property type="entry name" value="SUPEROXIDE DISMUTASE [MN], MITOCHONDRIAL"/>
    <property type="match status" value="1"/>
</dbReference>
<dbReference type="InParanoid" id="L0AA53"/>
<feature type="binding site" evidence="6">
    <location>
        <position position="80"/>
    </location>
    <ligand>
        <name>Mn(2+)</name>
        <dbReference type="ChEBI" id="CHEBI:29035"/>
    </ligand>
</feature>
<dbReference type="InterPro" id="IPR019831">
    <property type="entry name" value="Mn/Fe_SOD_N"/>
</dbReference>